<organism evidence="3 4">
    <name type="scientific">Toxocara canis</name>
    <name type="common">Canine roundworm</name>
    <dbReference type="NCBI Taxonomy" id="6265"/>
    <lineage>
        <taxon>Eukaryota</taxon>
        <taxon>Metazoa</taxon>
        <taxon>Ecdysozoa</taxon>
        <taxon>Nematoda</taxon>
        <taxon>Chromadorea</taxon>
        <taxon>Rhabditida</taxon>
        <taxon>Spirurina</taxon>
        <taxon>Ascaridomorpha</taxon>
        <taxon>Ascaridoidea</taxon>
        <taxon>Toxocaridae</taxon>
        <taxon>Toxocara</taxon>
    </lineage>
</organism>
<dbReference type="AlphaFoldDB" id="A0A183UEC5"/>
<gene>
    <name evidence="2" type="ORF">TCNE_LOCUS6845</name>
</gene>
<feature type="region of interest" description="Disordered" evidence="1">
    <location>
        <begin position="24"/>
        <end position="45"/>
    </location>
</feature>
<dbReference type="WBParaSite" id="TCNE_0000684501-mRNA-1">
    <property type="protein sequence ID" value="TCNE_0000684501-mRNA-1"/>
    <property type="gene ID" value="TCNE_0000684501"/>
</dbReference>
<evidence type="ECO:0000256" key="1">
    <source>
        <dbReference type="SAM" id="MobiDB-lite"/>
    </source>
</evidence>
<dbReference type="EMBL" id="UYWY01019566">
    <property type="protein sequence ID" value="VDM38166.1"/>
    <property type="molecule type" value="Genomic_DNA"/>
</dbReference>
<reference evidence="2 3" key="2">
    <citation type="submission" date="2018-11" db="EMBL/GenBank/DDBJ databases">
        <authorList>
            <consortium name="Pathogen Informatics"/>
        </authorList>
    </citation>
    <scope>NUCLEOTIDE SEQUENCE [LARGE SCALE GENOMIC DNA]</scope>
</reference>
<accession>A0A183UEC5</accession>
<evidence type="ECO:0000313" key="4">
    <source>
        <dbReference type="WBParaSite" id="TCNE_0000684501-mRNA-1"/>
    </source>
</evidence>
<reference evidence="4" key="1">
    <citation type="submission" date="2016-06" db="UniProtKB">
        <authorList>
            <consortium name="WormBaseParasite"/>
        </authorList>
    </citation>
    <scope>IDENTIFICATION</scope>
</reference>
<proteinExistence type="predicted"/>
<evidence type="ECO:0000313" key="3">
    <source>
        <dbReference type="Proteomes" id="UP000050794"/>
    </source>
</evidence>
<protein>
    <submittedName>
        <fullName evidence="4">Alba domain-containing protein</fullName>
    </submittedName>
</protein>
<sequence length="83" mass="9007">MVCSESPVDLGDCVARVAVPQAPEEHRWREHTRKNIPHNGRTPRCSPALARTLALRLAASIKARNTIVSVQGSGQGIQEVNVV</sequence>
<evidence type="ECO:0000313" key="2">
    <source>
        <dbReference type="EMBL" id="VDM38166.1"/>
    </source>
</evidence>
<name>A0A183UEC5_TOXCA</name>
<keyword evidence="3" id="KW-1185">Reference proteome</keyword>
<dbReference type="Proteomes" id="UP000050794">
    <property type="component" value="Unassembled WGS sequence"/>
</dbReference>